<keyword evidence="5" id="KW-1185">Reference proteome</keyword>
<evidence type="ECO:0000259" key="3">
    <source>
        <dbReference type="Pfam" id="PF07687"/>
    </source>
</evidence>
<keyword evidence="2" id="KW-0479">Metal-binding</keyword>
<dbReference type="Pfam" id="PF01546">
    <property type="entry name" value="Peptidase_M20"/>
    <property type="match status" value="1"/>
</dbReference>
<dbReference type="CDD" id="cd05666">
    <property type="entry name" value="M20_Acy1-like"/>
    <property type="match status" value="1"/>
</dbReference>
<dbReference type="GO" id="GO:0046872">
    <property type="term" value="F:metal ion binding"/>
    <property type="evidence" value="ECO:0007669"/>
    <property type="project" value="UniProtKB-KW"/>
</dbReference>
<dbReference type="Gene3D" id="3.30.70.360">
    <property type="match status" value="1"/>
</dbReference>
<dbReference type="Gene3D" id="3.40.630.10">
    <property type="entry name" value="Zn peptidases"/>
    <property type="match status" value="1"/>
</dbReference>
<evidence type="ECO:0000313" key="4">
    <source>
        <dbReference type="EMBL" id="GGJ02457.1"/>
    </source>
</evidence>
<dbReference type="InterPro" id="IPR036264">
    <property type="entry name" value="Bact_exopeptidase_dim_dom"/>
</dbReference>
<feature type="binding site" evidence="2">
    <location>
        <position position="165"/>
    </location>
    <ligand>
        <name>Mn(2+)</name>
        <dbReference type="ChEBI" id="CHEBI:29035"/>
        <label>2</label>
    </ligand>
</feature>
<dbReference type="FunFam" id="3.30.70.360:FF:000001">
    <property type="entry name" value="N-acetyldiaminopimelate deacetylase"/>
    <property type="match status" value="1"/>
</dbReference>
<dbReference type="EMBL" id="BMKW01000001">
    <property type="protein sequence ID" value="GGJ02457.1"/>
    <property type="molecule type" value="Genomic_DNA"/>
</dbReference>
<evidence type="ECO:0000256" key="2">
    <source>
        <dbReference type="PIRSR" id="PIRSR005962-1"/>
    </source>
</evidence>
<dbReference type="SUPFAM" id="SSF53187">
    <property type="entry name" value="Zn-dependent exopeptidases"/>
    <property type="match status" value="1"/>
</dbReference>
<feature type="binding site" evidence="2">
    <location>
        <position position="104"/>
    </location>
    <ligand>
        <name>Mn(2+)</name>
        <dbReference type="ChEBI" id="CHEBI:29035"/>
        <label>2</label>
    </ligand>
</feature>
<evidence type="ECO:0000256" key="1">
    <source>
        <dbReference type="ARBA" id="ARBA00022801"/>
    </source>
</evidence>
<feature type="binding site" evidence="2">
    <location>
        <position position="365"/>
    </location>
    <ligand>
        <name>Mn(2+)</name>
        <dbReference type="ChEBI" id="CHEBI:29035"/>
        <label>2</label>
    </ligand>
</feature>
<gene>
    <name evidence="4" type="ORF">GCM10011320_06610</name>
</gene>
<comment type="caution">
    <text evidence="4">The sequence shown here is derived from an EMBL/GenBank/DDBJ whole genome shotgun (WGS) entry which is preliminary data.</text>
</comment>
<dbReference type="SUPFAM" id="SSF55031">
    <property type="entry name" value="Bacterial exopeptidase dimerisation domain"/>
    <property type="match status" value="1"/>
</dbReference>
<dbReference type="InterPro" id="IPR002933">
    <property type="entry name" value="Peptidase_M20"/>
</dbReference>
<dbReference type="PANTHER" id="PTHR11014:SF63">
    <property type="entry name" value="METALLOPEPTIDASE, PUTATIVE (AFU_ORTHOLOGUE AFUA_6G09600)-RELATED"/>
    <property type="match status" value="1"/>
</dbReference>
<reference evidence="4" key="1">
    <citation type="journal article" date="2014" name="Int. J. Syst. Evol. Microbiol.">
        <title>Complete genome sequence of Corynebacterium casei LMG S-19264T (=DSM 44701T), isolated from a smear-ripened cheese.</title>
        <authorList>
            <consortium name="US DOE Joint Genome Institute (JGI-PGF)"/>
            <person name="Walter F."/>
            <person name="Albersmeier A."/>
            <person name="Kalinowski J."/>
            <person name="Ruckert C."/>
        </authorList>
    </citation>
    <scope>NUCLEOTIDE SEQUENCE</scope>
    <source>
        <strain evidence="4">CGMCC 1.3617</strain>
    </source>
</reference>
<dbReference type="InterPro" id="IPR011650">
    <property type="entry name" value="Peptidase_M20_dimer"/>
</dbReference>
<proteinExistence type="predicted"/>
<dbReference type="PIRSF" id="PIRSF005962">
    <property type="entry name" value="Pept_M20D_amidohydro"/>
    <property type="match status" value="1"/>
</dbReference>
<feature type="domain" description="Peptidase M20 dimerisation" evidence="3">
    <location>
        <begin position="189"/>
        <end position="277"/>
    </location>
</feature>
<dbReference type="InterPro" id="IPR017439">
    <property type="entry name" value="Amidohydrolase"/>
</dbReference>
<evidence type="ECO:0000313" key="5">
    <source>
        <dbReference type="Proteomes" id="UP000661507"/>
    </source>
</evidence>
<feature type="binding site" evidence="2">
    <location>
        <position position="139"/>
    </location>
    <ligand>
        <name>Mn(2+)</name>
        <dbReference type="ChEBI" id="CHEBI:29035"/>
        <label>2</label>
    </ligand>
</feature>
<dbReference type="PANTHER" id="PTHR11014">
    <property type="entry name" value="PEPTIDASE M20 FAMILY MEMBER"/>
    <property type="match status" value="1"/>
</dbReference>
<keyword evidence="2" id="KW-0464">Manganese</keyword>
<comment type="cofactor">
    <cofactor evidence="2">
        <name>Mn(2+)</name>
        <dbReference type="ChEBI" id="CHEBI:29035"/>
    </cofactor>
    <text evidence="2">The Mn(2+) ion enhances activity.</text>
</comment>
<dbReference type="GO" id="GO:0050118">
    <property type="term" value="F:N-acetyldiaminopimelate deacetylase activity"/>
    <property type="evidence" value="ECO:0007669"/>
    <property type="project" value="UniProtKB-ARBA"/>
</dbReference>
<dbReference type="AlphaFoldDB" id="A0A917K8A1"/>
<name>A0A917K8A1_9PROT</name>
<dbReference type="GO" id="GO:0019877">
    <property type="term" value="P:diaminopimelate biosynthetic process"/>
    <property type="evidence" value="ECO:0007669"/>
    <property type="project" value="UniProtKB-ARBA"/>
</dbReference>
<protein>
    <submittedName>
        <fullName evidence="4">Hydrolase</fullName>
    </submittedName>
</protein>
<reference evidence="4" key="2">
    <citation type="submission" date="2020-09" db="EMBL/GenBank/DDBJ databases">
        <authorList>
            <person name="Sun Q."/>
            <person name="Zhou Y."/>
        </authorList>
    </citation>
    <scope>NUCLEOTIDE SEQUENCE</scope>
    <source>
        <strain evidence="4">CGMCC 1.3617</strain>
    </source>
</reference>
<dbReference type="Proteomes" id="UP000661507">
    <property type="component" value="Unassembled WGS sequence"/>
</dbReference>
<dbReference type="Pfam" id="PF07687">
    <property type="entry name" value="M20_dimer"/>
    <property type="match status" value="1"/>
</dbReference>
<feature type="binding site" evidence="2">
    <location>
        <position position="106"/>
    </location>
    <ligand>
        <name>Mn(2+)</name>
        <dbReference type="ChEBI" id="CHEBI:29035"/>
        <label>2</label>
    </ligand>
</feature>
<sequence length="405" mass="43448">MRVPIPDRIAALTHEMTAWRRDFHAHPELGFEEIRTAGLVAERLLSWGIEVHAGIGRTGVVGVLHGRQPGNRRIGLRADMDALPMPETNDFGHRSTHPGVMHACGHDGHTAMLLGAAKHLAETRDFAGTVHLIFQPAEEGLTGAREMVEAGLFRRFPCNAVYGLHNLPQLPLGVAAIRAGTVLAAVDYFAIRLRGLSSHGAEPHRGLDPLPGATQLYGALQSLVSRRVDPHGTAVLSIGQFHAGTSDIVIPDSVEMRGTIRTLLPEMRAHMEMLFRQAVAGSAAAHGLEVELDYRRSYPPTINTPGESALAARAAARVFGADAIRDDFPSLTAGEDFAYMLHEAPGAFVLLGQAGDAEGSAVPLHNGRYDFNDDLLPYGAACLVEIIHDELRDRGSLPGHSAPAA</sequence>
<keyword evidence="1 4" id="KW-0378">Hydrolase</keyword>
<organism evidence="4 5">
    <name type="scientific">Neoroseomonas lacus</name>
    <dbReference type="NCBI Taxonomy" id="287609"/>
    <lineage>
        <taxon>Bacteria</taxon>
        <taxon>Pseudomonadati</taxon>
        <taxon>Pseudomonadota</taxon>
        <taxon>Alphaproteobacteria</taxon>
        <taxon>Acetobacterales</taxon>
        <taxon>Acetobacteraceae</taxon>
        <taxon>Neoroseomonas</taxon>
    </lineage>
</organism>
<accession>A0A917K8A1</accession>
<dbReference type="NCBIfam" id="TIGR01891">
    <property type="entry name" value="amidohydrolases"/>
    <property type="match status" value="1"/>
</dbReference>